<gene>
    <name evidence="6" type="ORF">Aph01nite_35950</name>
</gene>
<dbReference type="InterPro" id="IPR020845">
    <property type="entry name" value="AMP-binding_CS"/>
</dbReference>
<dbReference type="GO" id="GO:0003824">
    <property type="term" value="F:catalytic activity"/>
    <property type="evidence" value="ECO:0007669"/>
    <property type="project" value="InterPro"/>
</dbReference>
<evidence type="ECO:0000256" key="3">
    <source>
        <dbReference type="ARBA" id="ARBA00022553"/>
    </source>
</evidence>
<dbReference type="Proteomes" id="UP000640052">
    <property type="component" value="Unassembled WGS sequence"/>
</dbReference>
<dbReference type="Gene3D" id="3.30.300.30">
    <property type="match status" value="1"/>
</dbReference>
<dbReference type="PANTHER" id="PTHR45527">
    <property type="entry name" value="NONRIBOSOMAL PEPTIDE SYNTHETASE"/>
    <property type="match status" value="1"/>
</dbReference>
<sequence>MRPSARYPHGELIHKMFRHQARVRPDAVALIEGERRFSYAHLDRASDVLCRRLQDRGVAPGDLVPVLMPRSAGLVAALLGLLKCGAAYAALDTGWPAGQVRALVHRLRPPLVVTDAAADWGVPAWRPEPVELAAAGPETPLPVRVDGACPATVFFTSGTTGPPKGVVTPHRATARLTGDPLVRGGPGSVMPQAAPVPWDGYSLELWTTLLSGGASVVVTAPYLLPQELRHLVARHGVNRVWLTASLFNLFVEEDCDAFAGLRQVMTGGERLSPAHVESFLTVHPSIRLVNGYGPVESTVFTTAHAVRREDCRLPGGIPIGRPVAGTEVHILDGDRVCGPDETGEICVGGDGLAIGYLDEDRLTAERFRMIEVGGGARRLYRSGDLGRRSPDGDFHFEGRRDRQIKLRGHRIELAAVEAATDAIAGVTRCVAVVDTDRWGSARAVVLFYTSDTALAAETLRRQLEEALPGYALPDAVHRVESFPLTPNGKIEQTALLDQVRLGDDAPAATDTHPDELIEQTTPLDQLRPRDDASAASPDELTAAVARVFAEVTGLTRIPGDASLFELGGTSLDAGRICGRLRRRLGRPIPVSRLMGNPTVNGLAAWLRSAEDAARAVPSPGDDGGVPLRGMQAAFCAMRQFFPDDLSSLCLLTWEVTGPLDADALEAALGDLIGRHEALRSAYVAEPTPAAVVLDPPRPTAGLPERLGHGGKQSLIRALARPLAIEKGEVVRAAVVGAGDVHLLGIAVHHVAVDGFSEHLLADDLSRSYAARARGRAPVFDLPAPGLAAAAAEWGEAEAHSSLAAQRAFWRDRLEGLPPLRYPPAASRDGRADPRAAVGRTWRTCETGVAFHLTAPEYGAWERLAARQGTTGFVVMMAAFARALAQVTQQDAFGLGTAVTKRNAESAAHAVGCLIDTVCVPVRSALGPWPAFVESMAESIMSCLANQDVPFMEVVALSVRRRDDRSPLYQAMFALHDDPVPELRLPGCVTRFDRPAGPRAVAEIVAEVWPLPGGGARVEIGHQPERVAAALVRELADTYRETLRQGRPWA</sequence>
<dbReference type="InterPro" id="IPR023213">
    <property type="entry name" value="CAT-like_dom_sf"/>
</dbReference>
<dbReference type="Pfam" id="PF13193">
    <property type="entry name" value="AMP-binding_C"/>
    <property type="match status" value="1"/>
</dbReference>
<dbReference type="InterPro" id="IPR000873">
    <property type="entry name" value="AMP-dep_synth/lig_dom"/>
</dbReference>
<dbReference type="InterPro" id="IPR042099">
    <property type="entry name" value="ANL_N_sf"/>
</dbReference>
<dbReference type="Pfam" id="PF00501">
    <property type="entry name" value="AMP-binding"/>
    <property type="match status" value="1"/>
</dbReference>
<dbReference type="InterPro" id="IPR036736">
    <property type="entry name" value="ACP-like_sf"/>
</dbReference>
<keyword evidence="2" id="KW-0596">Phosphopantetheine</keyword>
<dbReference type="GO" id="GO:0031177">
    <property type="term" value="F:phosphopantetheine binding"/>
    <property type="evidence" value="ECO:0007669"/>
    <property type="project" value="InterPro"/>
</dbReference>
<dbReference type="EMBL" id="BOOA01000027">
    <property type="protein sequence ID" value="GIH25285.1"/>
    <property type="molecule type" value="Genomic_DNA"/>
</dbReference>
<dbReference type="Gene3D" id="3.40.50.12780">
    <property type="entry name" value="N-terminal domain of ligase-like"/>
    <property type="match status" value="1"/>
</dbReference>
<comment type="cofactor">
    <cofactor evidence="1">
        <name>pantetheine 4'-phosphate</name>
        <dbReference type="ChEBI" id="CHEBI:47942"/>
    </cofactor>
</comment>
<dbReference type="Gene3D" id="3.30.559.30">
    <property type="entry name" value="Nonribosomal peptide synthetase, condensation domain"/>
    <property type="match status" value="1"/>
</dbReference>
<dbReference type="InterPro" id="IPR009081">
    <property type="entry name" value="PP-bd_ACP"/>
</dbReference>
<dbReference type="Pfam" id="PF00550">
    <property type="entry name" value="PP-binding"/>
    <property type="match status" value="1"/>
</dbReference>
<dbReference type="SUPFAM" id="SSF47336">
    <property type="entry name" value="ACP-like"/>
    <property type="match status" value="1"/>
</dbReference>
<dbReference type="RefSeq" id="WP_204042021.1">
    <property type="nucleotide sequence ID" value="NZ_BOOA01000027.1"/>
</dbReference>
<organism evidence="6 7">
    <name type="scientific">Acrocarpospora phusangensis</name>
    <dbReference type="NCBI Taxonomy" id="1070424"/>
    <lineage>
        <taxon>Bacteria</taxon>
        <taxon>Bacillati</taxon>
        <taxon>Actinomycetota</taxon>
        <taxon>Actinomycetes</taxon>
        <taxon>Streptosporangiales</taxon>
        <taxon>Streptosporangiaceae</taxon>
        <taxon>Acrocarpospora</taxon>
    </lineage>
</organism>
<dbReference type="GO" id="GO:0044550">
    <property type="term" value="P:secondary metabolite biosynthetic process"/>
    <property type="evidence" value="ECO:0007669"/>
    <property type="project" value="TreeGrafter"/>
</dbReference>
<evidence type="ECO:0000256" key="1">
    <source>
        <dbReference type="ARBA" id="ARBA00001957"/>
    </source>
</evidence>
<keyword evidence="7" id="KW-1185">Reference proteome</keyword>
<dbReference type="GO" id="GO:0005737">
    <property type="term" value="C:cytoplasm"/>
    <property type="evidence" value="ECO:0007669"/>
    <property type="project" value="TreeGrafter"/>
</dbReference>
<dbReference type="Pfam" id="PF00668">
    <property type="entry name" value="Condensation"/>
    <property type="match status" value="1"/>
</dbReference>
<dbReference type="SUPFAM" id="SSF56801">
    <property type="entry name" value="Acetyl-CoA synthetase-like"/>
    <property type="match status" value="1"/>
</dbReference>
<evidence type="ECO:0000256" key="2">
    <source>
        <dbReference type="ARBA" id="ARBA00022450"/>
    </source>
</evidence>
<dbReference type="InterPro" id="IPR025110">
    <property type="entry name" value="AMP-bd_C"/>
</dbReference>
<evidence type="ECO:0000313" key="7">
    <source>
        <dbReference type="Proteomes" id="UP000640052"/>
    </source>
</evidence>
<dbReference type="Gene3D" id="1.10.1200.10">
    <property type="entry name" value="ACP-like"/>
    <property type="match status" value="1"/>
</dbReference>
<dbReference type="SMART" id="SM00823">
    <property type="entry name" value="PKS_PP"/>
    <property type="match status" value="1"/>
</dbReference>
<accession>A0A919QEY5</accession>
<evidence type="ECO:0000259" key="5">
    <source>
        <dbReference type="PROSITE" id="PS50075"/>
    </source>
</evidence>
<reference evidence="6" key="1">
    <citation type="submission" date="2021-01" db="EMBL/GenBank/DDBJ databases">
        <title>Whole genome shotgun sequence of Acrocarpospora phusangensis NBRC 108782.</title>
        <authorList>
            <person name="Komaki H."/>
            <person name="Tamura T."/>
        </authorList>
    </citation>
    <scope>NUCLEOTIDE SEQUENCE</scope>
    <source>
        <strain evidence="6">NBRC 108782</strain>
    </source>
</reference>
<dbReference type="SUPFAM" id="SSF52777">
    <property type="entry name" value="CoA-dependent acyltransferases"/>
    <property type="match status" value="2"/>
</dbReference>
<evidence type="ECO:0000313" key="6">
    <source>
        <dbReference type="EMBL" id="GIH25285.1"/>
    </source>
</evidence>
<dbReference type="InterPro" id="IPR045851">
    <property type="entry name" value="AMP-bd_C_sf"/>
</dbReference>
<evidence type="ECO:0000256" key="4">
    <source>
        <dbReference type="SAM" id="MobiDB-lite"/>
    </source>
</evidence>
<comment type="caution">
    <text evidence="6">The sequence shown here is derived from an EMBL/GenBank/DDBJ whole genome shotgun (WGS) entry which is preliminary data.</text>
</comment>
<dbReference type="PROSITE" id="PS50075">
    <property type="entry name" value="CARRIER"/>
    <property type="match status" value="1"/>
</dbReference>
<dbReference type="PROSITE" id="PS00455">
    <property type="entry name" value="AMP_BINDING"/>
    <property type="match status" value="1"/>
</dbReference>
<protein>
    <recommendedName>
        <fullName evidence="5">Carrier domain-containing protein</fullName>
    </recommendedName>
</protein>
<dbReference type="InterPro" id="IPR020806">
    <property type="entry name" value="PKS_PP-bd"/>
</dbReference>
<dbReference type="AlphaFoldDB" id="A0A919QEY5"/>
<keyword evidence="3" id="KW-0597">Phosphoprotein</keyword>
<dbReference type="PANTHER" id="PTHR45527:SF1">
    <property type="entry name" value="FATTY ACID SYNTHASE"/>
    <property type="match status" value="1"/>
</dbReference>
<feature type="domain" description="Carrier" evidence="5">
    <location>
        <begin position="535"/>
        <end position="610"/>
    </location>
</feature>
<dbReference type="Gene3D" id="3.30.559.10">
    <property type="entry name" value="Chloramphenicol acetyltransferase-like domain"/>
    <property type="match status" value="1"/>
</dbReference>
<dbReference type="GO" id="GO:0043041">
    <property type="term" value="P:amino acid activation for nonribosomal peptide biosynthetic process"/>
    <property type="evidence" value="ECO:0007669"/>
    <property type="project" value="TreeGrafter"/>
</dbReference>
<dbReference type="GO" id="GO:0008610">
    <property type="term" value="P:lipid biosynthetic process"/>
    <property type="evidence" value="ECO:0007669"/>
    <property type="project" value="UniProtKB-ARBA"/>
</dbReference>
<proteinExistence type="predicted"/>
<dbReference type="InterPro" id="IPR001242">
    <property type="entry name" value="Condensation_dom"/>
</dbReference>
<name>A0A919QEY5_9ACTN</name>
<feature type="region of interest" description="Disordered" evidence="4">
    <location>
        <begin position="504"/>
        <end position="536"/>
    </location>
</feature>